<dbReference type="InterPro" id="IPR029058">
    <property type="entry name" value="AB_hydrolase_fold"/>
</dbReference>
<dbReference type="InterPro" id="IPR000073">
    <property type="entry name" value="AB_hydrolase_1"/>
</dbReference>
<gene>
    <name evidence="2" type="ORF">SAMN04515672_0389</name>
</gene>
<dbReference type="Proteomes" id="UP000198882">
    <property type="component" value="Unassembled WGS sequence"/>
</dbReference>
<dbReference type="GO" id="GO:0016020">
    <property type="term" value="C:membrane"/>
    <property type="evidence" value="ECO:0007669"/>
    <property type="project" value="TreeGrafter"/>
</dbReference>
<evidence type="ECO:0000313" key="3">
    <source>
        <dbReference type="Proteomes" id="UP000198882"/>
    </source>
</evidence>
<organism evidence="2 3">
    <name type="scientific">Natronorubrum texcoconense</name>
    <dbReference type="NCBI Taxonomy" id="1095776"/>
    <lineage>
        <taxon>Archaea</taxon>
        <taxon>Methanobacteriati</taxon>
        <taxon>Methanobacteriota</taxon>
        <taxon>Stenosarchaea group</taxon>
        <taxon>Halobacteria</taxon>
        <taxon>Halobacteriales</taxon>
        <taxon>Natrialbaceae</taxon>
        <taxon>Natronorubrum</taxon>
    </lineage>
</organism>
<name>A0A1G8TAP0_9EURY</name>
<dbReference type="PANTHER" id="PTHR43798:SF33">
    <property type="entry name" value="HYDROLASE, PUTATIVE (AFU_ORTHOLOGUE AFUA_2G14860)-RELATED"/>
    <property type="match status" value="1"/>
</dbReference>
<dbReference type="SUPFAM" id="SSF53474">
    <property type="entry name" value="alpha/beta-Hydrolases"/>
    <property type="match status" value="1"/>
</dbReference>
<evidence type="ECO:0000259" key="1">
    <source>
        <dbReference type="Pfam" id="PF12697"/>
    </source>
</evidence>
<dbReference type="RefSeq" id="WP_245724125.1">
    <property type="nucleotide sequence ID" value="NZ_FNFE01000001.1"/>
</dbReference>
<dbReference type="STRING" id="1095776.SAMN04515672_0389"/>
<feature type="domain" description="AB hydrolase-1" evidence="1">
    <location>
        <begin position="24"/>
        <end position="247"/>
    </location>
</feature>
<dbReference type="EMBL" id="FNFE01000001">
    <property type="protein sequence ID" value="SDJ38558.1"/>
    <property type="molecule type" value="Genomic_DNA"/>
</dbReference>
<dbReference type="PRINTS" id="PR00111">
    <property type="entry name" value="ABHYDROLASE"/>
</dbReference>
<dbReference type="PANTHER" id="PTHR43798">
    <property type="entry name" value="MONOACYLGLYCEROL LIPASE"/>
    <property type="match status" value="1"/>
</dbReference>
<dbReference type="Pfam" id="PF12697">
    <property type="entry name" value="Abhydrolase_6"/>
    <property type="match status" value="1"/>
</dbReference>
<dbReference type="AlphaFoldDB" id="A0A1G8TAP0"/>
<sequence>MSRRSSDDGSSGIDVAGPDDGQAIVFVHGAMFTRKMWLPQIRGLADEYRVVAPDLPGHGVRADETFRMDPAIDLLEDVIETHTDGTAVLVGLSLGGYVATEYAYRQPGDVDGLVLTGSSANPVGGMETVTRAVGGVSRLATKPDAGKRVVERLGERWVNNRDLPEDVKREIIEAGIYPKQFGDAGPDVAGVDFRAKLSTYPGPTLILNGERDKIMRRGERDHAAAATDGRIEVLADVGHICNLHRAETYTSRVRNFVRQRVVPPQ</sequence>
<dbReference type="InterPro" id="IPR050266">
    <property type="entry name" value="AB_hydrolase_sf"/>
</dbReference>
<reference evidence="3" key="1">
    <citation type="submission" date="2016-10" db="EMBL/GenBank/DDBJ databases">
        <authorList>
            <person name="Varghese N."/>
            <person name="Submissions S."/>
        </authorList>
    </citation>
    <scope>NUCLEOTIDE SEQUENCE [LARGE SCALE GENOMIC DNA]</scope>
    <source>
        <strain evidence="3">B4,CECT 8067,JCM 17497</strain>
    </source>
</reference>
<protein>
    <submittedName>
        <fullName evidence="2">Pimeloyl-ACP methyl ester carboxylesterase</fullName>
    </submittedName>
</protein>
<evidence type="ECO:0000313" key="2">
    <source>
        <dbReference type="EMBL" id="SDJ38558.1"/>
    </source>
</evidence>
<dbReference type="Gene3D" id="3.40.50.1820">
    <property type="entry name" value="alpha/beta hydrolase"/>
    <property type="match status" value="1"/>
</dbReference>
<accession>A0A1G8TAP0</accession>
<proteinExistence type="predicted"/>
<keyword evidence="3" id="KW-1185">Reference proteome</keyword>